<feature type="domain" description="Resolvase/invertase-type recombinase catalytic" evidence="1">
    <location>
        <begin position="4"/>
        <end position="151"/>
    </location>
</feature>
<accession>A0A1T4K5P8</accession>
<dbReference type="STRING" id="180163.SAMN02745174_00324"/>
<dbReference type="RefSeq" id="WP_078692862.1">
    <property type="nucleotide sequence ID" value="NZ_FUWX01000004.1"/>
</dbReference>
<dbReference type="InterPro" id="IPR036162">
    <property type="entry name" value="Resolvase-like_N_sf"/>
</dbReference>
<reference evidence="2 3" key="1">
    <citation type="submission" date="2017-02" db="EMBL/GenBank/DDBJ databases">
        <authorList>
            <person name="Peterson S.W."/>
        </authorList>
    </citation>
    <scope>NUCLEOTIDE SEQUENCE [LARGE SCALE GENOMIC DNA]</scope>
    <source>
        <strain evidence="2 3">ATCC 700028</strain>
    </source>
</reference>
<dbReference type="SUPFAM" id="SSF53041">
    <property type="entry name" value="Resolvase-like"/>
    <property type="match status" value="1"/>
</dbReference>
<dbReference type="PROSITE" id="PS51736">
    <property type="entry name" value="RECOMBINASES_3"/>
    <property type="match status" value="1"/>
</dbReference>
<evidence type="ECO:0000313" key="3">
    <source>
        <dbReference type="Proteomes" id="UP000191153"/>
    </source>
</evidence>
<gene>
    <name evidence="2" type="ORF">SAMN02745174_00324</name>
</gene>
<dbReference type="InterPro" id="IPR006119">
    <property type="entry name" value="Resolv_N"/>
</dbReference>
<name>A0A1T4K5P8_9FUSO</name>
<evidence type="ECO:0000313" key="2">
    <source>
        <dbReference type="EMBL" id="SJZ37741.1"/>
    </source>
</evidence>
<dbReference type="Gene3D" id="3.40.50.1390">
    <property type="entry name" value="Resolvase, N-terminal catalytic domain"/>
    <property type="match status" value="1"/>
</dbReference>
<proteinExistence type="predicted"/>
<dbReference type="OrthoDB" id="81716at2"/>
<evidence type="ECO:0000259" key="1">
    <source>
        <dbReference type="PROSITE" id="PS51736"/>
    </source>
</evidence>
<organism evidence="2 3">
    <name type="scientific">Cetobacterium ceti</name>
    <dbReference type="NCBI Taxonomy" id="180163"/>
    <lineage>
        <taxon>Bacteria</taxon>
        <taxon>Fusobacteriati</taxon>
        <taxon>Fusobacteriota</taxon>
        <taxon>Fusobacteriia</taxon>
        <taxon>Fusobacteriales</taxon>
        <taxon>Fusobacteriaceae</taxon>
        <taxon>Cetobacterium</taxon>
    </lineage>
</organism>
<protein>
    <submittedName>
        <fullName evidence="2">Resolvase, N terminal domain</fullName>
    </submittedName>
</protein>
<dbReference type="Proteomes" id="UP000191153">
    <property type="component" value="Unassembled WGS sequence"/>
</dbReference>
<keyword evidence="3" id="KW-1185">Reference proteome</keyword>
<sequence>MKMRIYGYGRISTRNQSLKKQVEALRNYGVKEENIFTDVIIGNTRENSLEKLFEELKRGDILVVRRLDKLGSDMDIVKKRIIFLIKRKVTLKVLENQVFQKYLENLENEDSVYLEKKLEGALEILLLLKEKKNEETRELLNESNPKEKLKVDKKSLEKFKNLYEKYLEKRIRKKDILEKLEINKNGFNLYESYIK</sequence>
<dbReference type="GO" id="GO:0003677">
    <property type="term" value="F:DNA binding"/>
    <property type="evidence" value="ECO:0007669"/>
    <property type="project" value="InterPro"/>
</dbReference>
<dbReference type="Pfam" id="PF00239">
    <property type="entry name" value="Resolvase"/>
    <property type="match status" value="1"/>
</dbReference>
<dbReference type="GO" id="GO:0000150">
    <property type="term" value="F:DNA strand exchange activity"/>
    <property type="evidence" value="ECO:0007669"/>
    <property type="project" value="InterPro"/>
</dbReference>
<dbReference type="EMBL" id="FUWX01000004">
    <property type="protein sequence ID" value="SJZ37741.1"/>
    <property type="molecule type" value="Genomic_DNA"/>
</dbReference>
<dbReference type="SMART" id="SM00857">
    <property type="entry name" value="Resolvase"/>
    <property type="match status" value="1"/>
</dbReference>
<dbReference type="AlphaFoldDB" id="A0A1T4K5P8"/>